<keyword evidence="1" id="KW-1133">Transmembrane helix</keyword>
<feature type="transmembrane region" description="Helical" evidence="1">
    <location>
        <begin position="170"/>
        <end position="187"/>
    </location>
</feature>
<feature type="transmembrane region" description="Helical" evidence="1">
    <location>
        <begin position="68"/>
        <end position="90"/>
    </location>
</feature>
<dbReference type="Proteomes" id="UP000620366">
    <property type="component" value="Unassembled WGS sequence"/>
</dbReference>
<sequence length="204" mass="23430">MFCTFCGHEVEDGSEFCYFCGEELAPVSSSEPVPYAWEQSPREEPTTPQWNPLRVALPKRETPGMKWYWFYTAVRLPLSMLSLLVGLIALLDEYNVYRLALPQLWKWYLVLYAVQFAAFAVLLVNMVRRAPGVVRTFCICSIGVAVVGSLLNAAVVWAMLGFWPLQGRELLEWLISLLIELTTLYYLKKRAGFFAAREEQEEEL</sequence>
<keyword evidence="4" id="KW-1185">Reference proteome</keyword>
<proteinExistence type="predicted"/>
<dbReference type="AlphaFoldDB" id="A0A926HVX1"/>
<feature type="transmembrane region" description="Helical" evidence="1">
    <location>
        <begin position="136"/>
        <end position="158"/>
    </location>
</feature>
<dbReference type="InterPro" id="IPR026870">
    <property type="entry name" value="Zinc_ribbon_dom"/>
</dbReference>
<keyword evidence="1" id="KW-0812">Transmembrane</keyword>
<evidence type="ECO:0000313" key="4">
    <source>
        <dbReference type="Proteomes" id="UP000620366"/>
    </source>
</evidence>
<evidence type="ECO:0000313" key="3">
    <source>
        <dbReference type="EMBL" id="MBC8537081.1"/>
    </source>
</evidence>
<dbReference type="EMBL" id="JACRSP010000005">
    <property type="protein sequence ID" value="MBC8537081.1"/>
    <property type="molecule type" value="Genomic_DNA"/>
</dbReference>
<comment type="caution">
    <text evidence="3">The sequence shown here is derived from an EMBL/GenBank/DDBJ whole genome shotgun (WGS) entry which is preliminary data.</text>
</comment>
<dbReference type="Pfam" id="PF13240">
    <property type="entry name" value="Zn_Ribbon_1"/>
    <property type="match status" value="1"/>
</dbReference>
<feature type="transmembrane region" description="Helical" evidence="1">
    <location>
        <begin position="105"/>
        <end position="124"/>
    </location>
</feature>
<evidence type="ECO:0000256" key="1">
    <source>
        <dbReference type="SAM" id="Phobius"/>
    </source>
</evidence>
<organism evidence="3 4">
    <name type="scientific">Feifania hominis</name>
    <dbReference type="NCBI Taxonomy" id="2763660"/>
    <lineage>
        <taxon>Bacteria</taxon>
        <taxon>Bacillati</taxon>
        <taxon>Bacillota</taxon>
        <taxon>Clostridia</taxon>
        <taxon>Eubacteriales</taxon>
        <taxon>Feifaniaceae</taxon>
        <taxon>Feifania</taxon>
    </lineage>
</organism>
<protein>
    <submittedName>
        <fullName evidence="3">Zinc ribbon domain-containing protein</fullName>
    </submittedName>
</protein>
<reference evidence="3" key="1">
    <citation type="submission" date="2020-08" db="EMBL/GenBank/DDBJ databases">
        <title>Genome public.</title>
        <authorList>
            <person name="Liu C."/>
            <person name="Sun Q."/>
        </authorList>
    </citation>
    <scope>NUCLEOTIDE SEQUENCE</scope>
    <source>
        <strain evidence="3">BX7</strain>
    </source>
</reference>
<accession>A0A926HVX1</accession>
<evidence type="ECO:0000259" key="2">
    <source>
        <dbReference type="Pfam" id="PF13240"/>
    </source>
</evidence>
<dbReference type="RefSeq" id="WP_249301331.1">
    <property type="nucleotide sequence ID" value="NZ_JACRSP010000005.1"/>
</dbReference>
<feature type="domain" description="Zinc-ribbon" evidence="2">
    <location>
        <begin position="2"/>
        <end position="24"/>
    </location>
</feature>
<name>A0A926HVX1_9FIRM</name>
<keyword evidence="1" id="KW-0472">Membrane</keyword>
<gene>
    <name evidence="3" type="ORF">H8695_10320</name>
</gene>